<evidence type="ECO:0000256" key="4">
    <source>
        <dbReference type="ARBA" id="ARBA00022857"/>
    </source>
</evidence>
<evidence type="ECO:0000313" key="9">
    <source>
        <dbReference type="EMBL" id="TCN70603.1"/>
    </source>
</evidence>
<dbReference type="GO" id="GO:0005737">
    <property type="term" value="C:cytoplasm"/>
    <property type="evidence" value="ECO:0007669"/>
    <property type="project" value="UniProtKB-SubCell"/>
</dbReference>
<dbReference type="Gene3D" id="3.40.309.10">
    <property type="entry name" value="Aldehyde Dehydrogenase, Chain A, domain 2"/>
    <property type="match status" value="1"/>
</dbReference>
<dbReference type="AlphaFoldDB" id="A0A4R2EP22"/>
<accession>A0A4R2EP22</accession>
<keyword evidence="4 7" id="KW-0521">NADP</keyword>
<dbReference type="InterPro" id="IPR012134">
    <property type="entry name" value="Glu-5-SA_DH"/>
</dbReference>
<dbReference type="InterPro" id="IPR016163">
    <property type="entry name" value="Ald_DH_C"/>
</dbReference>
<keyword evidence="3 7" id="KW-0641">Proline biosynthesis</keyword>
<evidence type="ECO:0000256" key="2">
    <source>
        <dbReference type="ARBA" id="ARBA00022605"/>
    </source>
</evidence>
<comment type="function">
    <text evidence="7">Catalyzes the NADPH-dependent reduction of L-glutamate 5-phosphate into L-glutamate 5-semialdehyde and phosphate. The product spontaneously undergoes cyclization to form 1-pyrroline-5-carboxylate.</text>
</comment>
<sequence>MSSIKSILENTKRASRKVGFLDDALVGSILNAVADRAITHADDILKANAKDASAMSPNDPKYDRLLLSRQRIEAIANDLRNVANLPSPLNRIRVQRTLANGLKLTKVSVPLGVIGVIFEARPNVTFDVFALCLKSGNATVLKGGSDAHHSNAAIVALVKSVLSDFGVDTNIVNLLPIDRVAAAELLSANGLVDVIIPRGSQTLINFVRKHSSIPIIETGAGICHTYFERSGDTTRGQAIITNAKTRRVSVCNALDCLIIDRERLPDLPTLCAKLAEKRVTIYADARAYVALEESYPSELLQHATEEHYGTEFLDYKMAIKTVNSFDEALDHIDTYSSKHSEAIISENKDRVDQFLKMVDAAAVYANSSTAFTDGAQFGLGAEIGISTQKLHARGPMGLDELTSYKWMVEGSGQVRD</sequence>
<evidence type="ECO:0000259" key="8">
    <source>
        <dbReference type="Pfam" id="PF00171"/>
    </source>
</evidence>
<evidence type="ECO:0000256" key="5">
    <source>
        <dbReference type="ARBA" id="ARBA00023002"/>
    </source>
</evidence>
<evidence type="ECO:0000256" key="3">
    <source>
        <dbReference type="ARBA" id="ARBA00022650"/>
    </source>
</evidence>
<dbReference type="InterPro" id="IPR016161">
    <property type="entry name" value="Ald_DH/histidinol_DH"/>
</dbReference>
<dbReference type="PROSITE" id="PS01223">
    <property type="entry name" value="PROA"/>
    <property type="match status" value="1"/>
</dbReference>
<dbReference type="InterPro" id="IPR016162">
    <property type="entry name" value="Ald_DH_N"/>
</dbReference>
<dbReference type="SUPFAM" id="SSF53720">
    <property type="entry name" value="ALDH-like"/>
    <property type="match status" value="1"/>
</dbReference>
<dbReference type="Proteomes" id="UP000294830">
    <property type="component" value="Unassembled WGS sequence"/>
</dbReference>
<dbReference type="HAMAP" id="MF_00412">
    <property type="entry name" value="ProA"/>
    <property type="match status" value="1"/>
</dbReference>
<dbReference type="PIRSF" id="PIRSF000151">
    <property type="entry name" value="GPR"/>
    <property type="match status" value="1"/>
</dbReference>
<dbReference type="PANTHER" id="PTHR11063">
    <property type="entry name" value="GLUTAMATE SEMIALDEHYDE DEHYDROGENASE"/>
    <property type="match status" value="1"/>
</dbReference>
<dbReference type="NCBIfam" id="TIGR00407">
    <property type="entry name" value="proA"/>
    <property type="match status" value="1"/>
</dbReference>
<dbReference type="GO" id="GO:0004350">
    <property type="term" value="F:glutamate-5-semialdehyde dehydrogenase activity"/>
    <property type="evidence" value="ECO:0007669"/>
    <property type="project" value="UniProtKB-UniRule"/>
</dbReference>
<dbReference type="PANTHER" id="PTHR11063:SF8">
    <property type="entry name" value="DELTA-1-PYRROLINE-5-CARBOXYLATE SYNTHASE"/>
    <property type="match status" value="1"/>
</dbReference>
<keyword evidence="7" id="KW-0963">Cytoplasm</keyword>
<evidence type="ECO:0000256" key="6">
    <source>
        <dbReference type="ARBA" id="ARBA00049024"/>
    </source>
</evidence>
<dbReference type="Pfam" id="PF00171">
    <property type="entry name" value="Aldedh"/>
    <property type="match status" value="1"/>
</dbReference>
<dbReference type="GO" id="GO:0055129">
    <property type="term" value="P:L-proline biosynthetic process"/>
    <property type="evidence" value="ECO:0007669"/>
    <property type="project" value="UniProtKB-UniRule"/>
</dbReference>
<dbReference type="Gene3D" id="3.40.605.10">
    <property type="entry name" value="Aldehyde Dehydrogenase, Chain A, domain 1"/>
    <property type="match status" value="1"/>
</dbReference>
<comment type="catalytic activity">
    <reaction evidence="6 7">
        <text>L-glutamate 5-semialdehyde + phosphate + NADP(+) = L-glutamyl 5-phosphate + NADPH + H(+)</text>
        <dbReference type="Rhea" id="RHEA:19541"/>
        <dbReference type="ChEBI" id="CHEBI:15378"/>
        <dbReference type="ChEBI" id="CHEBI:43474"/>
        <dbReference type="ChEBI" id="CHEBI:57783"/>
        <dbReference type="ChEBI" id="CHEBI:58066"/>
        <dbReference type="ChEBI" id="CHEBI:58274"/>
        <dbReference type="ChEBI" id="CHEBI:58349"/>
        <dbReference type="EC" id="1.2.1.41"/>
    </reaction>
</comment>
<dbReference type="RefSeq" id="WP_131838464.1">
    <property type="nucleotide sequence ID" value="NZ_SLWB01000003.1"/>
</dbReference>
<reference evidence="9 10" key="1">
    <citation type="submission" date="2019-03" db="EMBL/GenBank/DDBJ databases">
        <title>Genomic Encyclopedia of Archaeal and Bacterial Type Strains, Phase II (KMG-II): from individual species to whole genera.</title>
        <authorList>
            <person name="Goeker M."/>
        </authorList>
    </citation>
    <scope>NUCLEOTIDE SEQUENCE [LARGE SCALE GENOMIC DNA]</scope>
    <source>
        <strain evidence="9 10">RL-C</strain>
    </source>
</reference>
<dbReference type="EMBL" id="SLWB01000003">
    <property type="protein sequence ID" value="TCN70603.1"/>
    <property type="molecule type" value="Genomic_DNA"/>
</dbReference>
<feature type="domain" description="Aldehyde dehydrogenase" evidence="8">
    <location>
        <begin position="67"/>
        <end position="209"/>
    </location>
</feature>
<evidence type="ECO:0000256" key="7">
    <source>
        <dbReference type="HAMAP-Rule" id="MF_00412"/>
    </source>
</evidence>
<name>A0A4R2EP22_9BACT</name>
<dbReference type="GO" id="GO:0050661">
    <property type="term" value="F:NADP binding"/>
    <property type="evidence" value="ECO:0007669"/>
    <property type="project" value="InterPro"/>
</dbReference>
<dbReference type="UniPathway" id="UPA00098">
    <property type="reaction ID" value="UER00360"/>
</dbReference>
<dbReference type="InterPro" id="IPR000965">
    <property type="entry name" value="GPR_dom"/>
</dbReference>
<proteinExistence type="inferred from homology"/>
<evidence type="ECO:0000256" key="1">
    <source>
        <dbReference type="ARBA" id="ARBA00004985"/>
    </source>
</evidence>
<comment type="subcellular location">
    <subcellularLocation>
        <location evidence="7">Cytoplasm</location>
    </subcellularLocation>
</comment>
<evidence type="ECO:0000313" key="10">
    <source>
        <dbReference type="Proteomes" id="UP000294830"/>
    </source>
</evidence>
<comment type="similarity">
    <text evidence="7">Belongs to the gamma-glutamyl phosphate reductase family.</text>
</comment>
<keyword evidence="10" id="KW-1185">Reference proteome</keyword>
<comment type="caution">
    <text evidence="9">The sequence shown here is derived from an EMBL/GenBank/DDBJ whole genome shotgun (WGS) entry which is preliminary data.</text>
</comment>
<dbReference type="NCBIfam" id="NF001221">
    <property type="entry name" value="PRK00197.1"/>
    <property type="match status" value="1"/>
</dbReference>
<dbReference type="CDD" id="cd07079">
    <property type="entry name" value="ALDH_F18-19_ProA-GPR"/>
    <property type="match status" value="1"/>
</dbReference>
<dbReference type="EC" id="1.2.1.41" evidence="7"/>
<dbReference type="InterPro" id="IPR015590">
    <property type="entry name" value="Aldehyde_DH_dom"/>
</dbReference>
<gene>
    <name evidence="7" type="primary">proA</name>
    <name evidence="9" type="ORF">CLV25_103123</name>
</gene>
<comment type="pathway">
    <text evidence="1 7">Amino-acid biosynthesis; L-proline biosynthesis; L-glutamate 5-semialdehyde from L-glutamate: step 2/2.</text>
</comment>
<dbReference type="InterPro" id="IPR020593">
    <property type="entry name" value="G-glutamylP_reductase_CS"/>
</dbReference>
<keyword evidence="2 7" id="KW-0028">Amino-acid biosynthesis</keyword>
<organism evidence="9 10">
    <name type="scientific">Acetobacteroides hydrogenigenes</name>
    <dbReference type="NCBI Taxonomy" id="979970"/>
    <lineage>
        <taxon>Bacteria</taxon>
        <taxon>Pseudomonadati</taxon>
        <taxon>Bacteroidota</taxon>
        <taxon>Bacteroidia</taxon>
        <taxon>Bacteroidales</taxon>
        <taxon>Rikenellaceae</taxon>
        <taxon>Acetobacteroides</taxon>
    </lineage>
</organism>
<dbReference type="OrthoDB" id="9809970at2"/>
<protein>
    <recommendedName>
        <fullName evidence="7">Gamma-glutamyl phosphate reductase</fullName>
        <shortName evidence="7">GPR</shortName>
        <ecNumber evidence="7">1.2.1.41</ecNumber>
    </recommendedName>
    <alternativeName>
        <fullName evidence="7">Glutamate-5-semialdehyde dehydrogenase</fullName>
    </alternativeName>
    <alternativeName>
        <fullName evidence="7">Glutamyl-gamma-semialdehyde dehydrogenase</fullName>
        <shortName evidence="7">GSA dehydrogenase</shortName>
    </alternativeName>
</protein>
<keyword evidence="5 7" id="KW-0560">Oxidoreductase</keyword>